<feature type="compositionally biased region" description="Basic and acidic residues" evidence="1">
    <location>
        <begin position="97"/>
        <end position="113"/>
    </location>
</feature>
<organism evidence="2 3">
    <name type="scientific">Hymenobacter fodinae</name>
    <dbReference type="NCBI Taxonomy" id="2510796"/>
    <lineage>
        <taxon>Bacteria</taxon>
        <taxon>Pseudomonadati</taxon>
        <taxon>Bacteroidota</taxon>
        <taxon>Cytophagia</taxon>
        <taxon>Cytophagales</taxon>
        <taxon>Hymenobacteraceae</taxon>
        <taxon>Hymenobacter</taxon>
    </lineage>
</organism>
<proteinExistence type="predicted"/>
<keyword evidence="3" id="KW-1185">Reference proteome</keyword>
<dbReference type="AlphaFoldDB" id="A0A4Z0P2H8"/>
<feature type="region of interest" description="Disordered" evidence="1">
    <location>
        <begin position="81"/>
        <end position="113"/>
    </location>
</feature>
<dbReference type="RefSeq" id="WP_135435876.1">
    <property type="nucleotide sequence ID" value="NZ_SRLA01000004.1"/>
</dbReference>
<comment type="caution">
    <text evidence="2">The sequence shown here is derived from an EMBL/GenBank/DDBJ whole genome shotgun (WGS) entry which is preliminary data.</text>
</comment>
<evidence type="ECO:0000313" key="2">
    <source>
        <dbReference type="EMBL" id="TGE05563.1"/>
    </source>
</evidence>
<protein>
    <submittedName>
        <fullName evidence="2">Uncharacterized protein</fullName>
    </submittedName>
</protein>
<feature type="region of interest" description="Disordered" evidence="1">
    <location>
        <begin position="1"/>
        <end position="29"/>
    </location>
</feature>
<sequence length="113" mass="11717">MVRVTAATSFHGNEGMWRAGETKSVSAHRAHELIEQGLVIESSDQSSPKSSLEQAADAIGATVVTGEALAASLQAAADALNAEPVTTETVKGKKKPKPGEGRETKSDSPTDTE</sequence>
<reference evidence="2 3" key="1">
    <citation type="submission" date="2019-04" db="EMBL/GenBank/DDBJ databases">
        <authorList>
            <person name="Feng G."/>
            <person name="Zhang J."/>
            <person name="Zhu H."/>
        </authorList>
    </citation>
    <scope>NUCLEOTIDE SEQUENCE [LARGE SCALE GENOMIC DNA]</scope>
    <source>
        <strain evidence="2 3">92R-1</strain>
    </source>
</reference>
<evidence type="ECO:0000313" key="3">
    <source>
        <dbReference type="Proteomes" id="UP000298337"/>
    </source>
</evidence>
<name>A0A4Z0P2H8_9BACT</name>
<gene>
    <name evidence="2" type="ORF">EU556_19885</name>
</gene>
<accession>A0A4Z0P2H8</accession>
<dbReference type="Proteomes" id="UP000298337">
    <property type="component" value="Unassembled WGS sequence"/>
</dbReference>
<dbReference type="EMBL" id="SRLA01000004">
    <property type="protein sequence ID" value="TGE05563.1"/>
    <property type="molecule type" value="Genomic_DNA"/>
</dbReference>
<feature type="compositionally biased region" description="Polar residues" evidence="1">
    <location>
        <begin position="1"/>
        <end position="11"/>
    </location>
</feature>
<evidence type="ECO:0000256" key="1">
    <source>
        <dbReference type="SAM" id="MobiDB-lite"/>
    </source>
</evidence>